<dbReference type="InterPro" id="IPR056209">
    <property type="entry name" value="SU10_adaptor"/>
</dbReference>
<comment type="caution">
    <text evidence="1">The sequence shown here is derived from an EMBL/GenBank/DDBJ whole genome shotgun (WGS) entry which is preliminary data.</text>
</comment>
<dbReference type="AlphaFoldDB" id="A0A2H9T8V7"/>
<name>A0A2H9T8V7_9ZZZZ</name>
<dbReference type="EMBL" id="NSIT01000055">
    <property type="protein sequence ID" value="PJE79666.1"/>
    <property type="molecule type" value="Genomic_DNA"/>
</dbReference>
<accession>A0A2H9T8V7</accession>
<proteinExistence type="predicted"/>
<sequence>MNPPVFPKADPGRADRICDDVISLLKLANNDEQKKRVQRWCFHTLKKAVSYTNIPWWFSCRLFCGPIYEGQDIFNLNGEKLEAVIAVYGESKLEQKSIGYVLEQRGLAYIHNRANQGCPRVYAQHGGQLHLWPAPKDVEIPLMITYTQPITPENVPDSWETLLVDGIIGLYARHFDSSGLLESAGEFQNRFYTALKFERKANNYDSEPTDKGYIWPAFCRGDSISTAWFDTNQSSYDNDIIYPAHSDDVGSVQIRPDSDELTDAKHGYPFVQVRGDHQP</sequence>
<gene>
    <name evidence="1" type="ORF">CI610_01380</name>
</gene>
<protein>
    <submittedName>
        <fullName evidence="1">Uncharacterized protein</fullName>
    </submittedName>
</protein>
<reference evidence="1" key="1">
    <citation type="journal article" date="2017" name="Appl. Environ. Microbiol.">
        <title>Molecular characterization of an Endozoicomonas-like organism causing infection in king scallop Pecten maximus L.</title>
        <authorList>
            <person name="Cano I."/>
            <person name="van Aerle R."/>
            <person name="Ross S."/>
            <person name="Verner-Jeffreys D.W."/>
            <person name="Paley R.K."/>
            <person name="Rimmer G."/>
            <person name="Ryder D."/>
            <person name="Hooper P."/>
            <person name="Stone D."/>
            <person name="Feist S.W."/>
        </authorList>
    </citation>
    <scope>NUCLEOTIDE SEQUENCE</scope>
</reference>
<evidence type="ECO:0000313" key="1">
    <source>
        <dbReference type="EMBL" id="PJE79666.1"/>
    </source>
</evidence>
<dbReference type="Pfam" id="PF24175">
    <property type="entry name" value="SU10_adaptor"/>
    <property type="match status" value="1"/>
</dbReference>
<organism evidence="1">
    <name type="scientific">invertebrate metagenome</name>
    <dbReference type="NCBI Taxonomy" id="1711999"/>
    <lineage>
        <taxon>unclassified sequences</taxon>
        <taxon>metagenomes</taxon>
        <taxon>organismal metagenomes</taxon>
    </lineage>
</organism>